<sequence>MAKMSFLRSLLVVYLAACLVYESIALAAHSNNGGKKQGLKYRRPERKLALKKLVQGEVLLNPLCIGHKTLMHKKAAQKKELKRRRKVTCGDLFKLH</sequence>
<evidence type="ECO:0000313" key="3">
    <source>
        <dbReference type="Proteomes" id="UP001249851"/>
    </source>
</evidence>
<dbReference type="AlphaFoldDB" id="A0AAD9V779"/>
<keyword evidence="3" id="KW-1185">Reference proteome</keyword>
<dbReference type="EMBL" id="JARQWQ010000025">
    <property type="protein sequence ID" value="KAK2563582.1"/>
    <property type="molecule type" value="Genomic_DNA"/>
</dbReference>
<accession>A0AAD9V779</accession>
<reference evidence="2" key="1">
    <citation type="journal article" date="2023" name="G3 (Bethesda)">
        <title>Whole genome assembly and annotation of the endangered Caribbean coral Acropora cervicornis.</title>
        <authorList>
            <person name="Selwyn J.D."/>
            <person name="Vollmer S.V."/>
        </authorList>
    </citation>
    <scope>NUCLEOTIDE SEQUENCE</scope>
    <source>
        <strain evidence="2">K2</strain>
    </source>
</reference>
<name>A0AAD9V779_ACRCE</name>
<feature type="signal peptide" evidence="1">
    <location>
        <begin position="1"/>
        <end position="27"/>
    </location>
</feature>
<protein>
    <recommendedName>
        <fullName evidence="4">Secreted protein</fullName>
    </recommendedName>
</protein>
<evidence type="ECO:0000313" key="2">
    <source>
        <dbReference type="EMBL" id="KAK2563582.1"/>
    </source>
</evidence>
<dbReference type="Proteomes" id="UP001249851">
    <property type="component" value="Unassembled WGS sequence"/>
</dbReference>
<evidence type="ECO:0000256" key="1">
    <source>
        <dbReference type="SAM" id="SignalP"/>
    </source>
</evidence>
<keyword evidence="1" id="KW-0732">Signal</keyword>
<proteinExistence type="predicted"/>
<evidence type="ECO:0008006" key="4">
    <source>
        <dbReference type="Google" id="ProtNLM"/>
    </source>
</evidence>
<feature type="chain" id="PRO_5041964915" description="Secreted protein" evidence="1">
    <location>
        <begin position="28"/>
        <end position="96"/>
    </location>
</feature>
<reference evidence="2" key="2">
    <citation type="journal article" date="2023" name="Science">
        <title>Genomic signatures of disease resistance in endangered staghorn corals.</title>
        <authorList>
            <person name="Vollmer S.V."/>
            <person name="Selwyn J.D."/>
            <person name="Despard B.A."/>
            <person name="Roesel C.L."/>
        </authorList>
    </citation>
    <scope>NUCLEOTIDE SEQUENCE</scope>
    <source>
        <strain evidence="2">K2</strain>
    </source>
</reference>
<comment type="caution">
    <text evidence="2">The sequence shown here is derived from an EMBL/GenBank/DDBJ whole genome shotgun (WGS) entry which is preliminary data.</text>
</comment>
<gene>
    <name evidence="2" type="ORF">P5673_013311</name>
</gene>
<organism evidence="2 3">
    <name type="scientific">Acropora cervicornis</name>
    <name type="common">Staghorn coral</name>
    <dbReference type="NCBI Taxonomy" id="6130"/>
    <lineage>
        <taxon>Eukaryota</taxon>
        <taxon>Metazoa</taxon>
        <taxon>Cnidaria</taxon>
        <taxon>Anthozoa</taxon>
        <taxon>Hexacorallia</taxon>
        <taxon>Scleractinia</taxon>
        <taxon>Astrocoeniina</taxon>
        <taxon>Acroporidae</taxon>
        <taxon>Acropora</taxon>
    </lineage>
</organism>